<feature type="transmembrane region" description="Helical" evidence="2">
    <location>
        <begin position="348"/>
        <end position="366"/>
    </location>
</feature>
<evidence type="ECO:0000256" key="1">
    <source>
        <dbReference type="SAM" id="MobiDB-lite"/>
    </source>
</evidence>
<feature type="region of interest" description="Disordered" evidence="1">
    <location>
        <begin position="263"/>
        <end position="295"/>
    </location>
</feature>
<organism evidence="3 4">
    <name type="scientific">Hydnum rufescens UP504</name>
    <dbReference type="NCBI Taxonomy" id="1448309"/>
    <lineage>
        <taxon>Eukaryota</taxon>
        <taxon>Fungi</taxon>
        <taxon>Dikarya</taxon>
        <taxon>Basidiomycota</taxon>
        <taxon>Agaricomycotina</taxon>
        <taxon>Agaricomycetes</taxon>
        <taxon>Cantharellales</taxon>
        <taxon>Hydnaceae</taxon>
        <taxon>Hydnum</taxon>
    </lineage>
</organism>
<proteinExistence type="predicted"/>
<dbReference type="EMBL" id="MU128989">
    <property type="protein sequence ID" value="KAF9512297.1"/>
    <property type="molecule type" value="Genomic_DNA"/>
</dbReference>
<keyword evidence="2" id="KW-0472">Membrane</keyword>
<name>A0A9P6AV76_9AGAM</name>
<reference evidence="3" key="1">
    <citation type="journal article" date="2020" name="Nat. Commun.">
        <title>Large-scale genome sequencing of mycorrhizal fungi provides insights into the early evolution of symbiotic traits.</title>
        <authorList>
            <person name="Miyauchi S."/>
            <person name="Kiss E."/>
            <person name="Kuo A."/>
            <person name="Drula E."/>
            <person name="Kohler A."/>
            <person name="Sanchez-Garcia M."/>
            <person name="Morin E."/>
            <person name="Andreopoulos B."/>
            <person name="Barry K.W."/>
            <person name="Bonito G."/>
            <person name="Buee M."/>
            <person name="Carver A."/>
            <person name="Chen C."/>
            <person name="Cichocki N."/>
            <person name="Clum A."/>
            <person name="Culley D."/>
            <person name="Crous P.W."/>
            <person name="Fauchery L."/>
            <person name="Girlanda M."/>
            <person name="Hayes R.D."/>
            <person name="Keri Z."/>
            <person name="LaButti K."/>
            <person name="Lipzen A."/>
            <person name="Lombard V."/>
            <person name="Magnuson J."/>
            <person name="Maillard F."/>
            <person name="Murat C."/>
            <person name="Nolan M."/>
            <person name="Ohm R.A."/>
            <person name="Pangilinan J."/>
            <person name="Pereira M.F."/>
            <person name="Perotto S."/>
            <person name="Peter M."/>
            <person name="Pfister S."/>
            <person name="Riley R."/>
            <person name="Sitrit Y."/>
            <person name="Stielow J.B."/>
            <person name="Szollosi G."/>
            <person name="Zifcakova L."/>
            <person name="Stursova M."/>
            <person name="Spatafora J.W."/>
            <person name="Tedersoo L."/>
            <person name="Vaario L.M."/>
            <person name="Yamada A."/>
            <person name="Yan M."/>
            <person name="Wang P."/>
            <person name="Xu J."/>
            <person name="Bruns T."/>
            <person name="Baldrian P."/>
            <person name="Vilgalys R."/>
            <person name="Dunand C."/>
            <person name="Henrissat B."/>
            <person name="Grigoriev I.V."/>
            <person name="Hibbett D."/>
            <person name="Nagy L.G."/>
            <person name="Martin F.M."/>
        </authorList>
    </citation>
    <scope>NUCLEOTIDE SEQUENCE</scope>
    <source>
        <strain evidence="3">UP504</strain>
    </source>
</reference>
<keyword evidence="2" id="KW-0812">Transmembrane</keyword>
<dbReference type="AlphaFoldDB" id="A0A9P6AV76"/>
<dbReference type="OrthoDB" id="3216537at2759"/>
<keyword evidence="4" id="KW-1185">Reference proteome</keyword>
<feature type="transmembrane region" description="Helical" evidence="2">
    <location>
        <begin position="323"/>
        <end position="342"/>
    </location>
</feature>
<sequence length="669" mass="74606">MSLITRDRISVKPFAAVPALGGLPEIQRPPTIVPSLSALAHWVSAVRGGDARPINEIIEKQLRIIPYKGFSINDPCNLVYLEPFVHISLDLYAFIAITASSSSLHNLIMMFAALEFTNPEYELVTLHPEHFLPNGSLLTLYDLATTTPKHYIPTLDRRLRESSDPMSAPFPRFHHSNPHPHSFPLNVFLVVLNAEIKFRRYFTMIAASPPPVSLPNDVLELMHHTNELVDLLYWCPTMAEGLRGKATFAALIANKRINPRRFAKPDPATMIESGSSDEMEMEGGRPTSTRGQQAQWPMDMDLEERRAGPQGPPPNQKITSKSILVLVTLVLVTLVSVTLVSVTLVSVTLVSVTLSSVTLVLVTFSLNSRLFGLVSSLKANSLQSLVQGSPNIFLWDHFGPHVEGVKTAETLASTSFHLLLMKWFLSVLTRESHPPIPGYAVDESNSEIWALLPLATKDGYAGRYLLNPPAIGPITNLVADPNAIHAALRDDKEQKLVTAIFLYRTFVIITPYVVAFWPTNWTPIKIDPELQQPVIDVLLKRLLGLYSPIDETHVLKPTSGGKASWYQYQDPENANGFTTWATGVSLIVCRPYSVSLFPDQVTDTYLAIFLCRWRKLNIPCFKSNFILLSLNLEFKFTCVRAKRLSSMHRHHVRTADSPSRSVSISDVLE</sequence>
<accession>A0A9P6AV76</accession>
<gene>
    <name evidence="3" type="ORF">BS47DRAFT_1394419</name>
</gene>
<keyword evidence="2" id="KW-1133">Transmembrane helix</keyword>
<evidence type="ECO:0000256" key="2">
    <source>
        <dbReference type="SAM" id="Phobius"/>
    </source>
</evidence>
<evidence type="ECO:0000313" key="3">
    <source>
        <dbReference type="EMBL" id="KAF9512297.1"/>
    </source>
</evidence>
<evidence type="ECO:0000313" key="4">
    <source>
        <dbReference type="Proteomes" id="UP000886523"/>
    </source>
</evidence>
<protein>
    <submittedName>
        <fullName evidence="3">Uncharacterized protein</fullName>
    </submittedName>
</protein>
<dbReference type="Proteomes" id="UP000886523">
    <property type="component" value="Unassembled WGS sequence"/>
</dbReference>
<feature type="transmembrane region" description="Helical" evidence="2">
    <location>
        <begin position="496"/>
        <end position="517"/>
    </location>
</feature>
<feature type="compositionally biased region" description="Polar residues" evidence="1">
    <location>
        <begin position="286"/>
        <end position="295"/>
    </location>
</feature>
<comment type="caution">
    <text evidence="3">The sequence shown here is derived from an EMBL/GenBank/DDBJ whole genome shotgun (WGS) entry which is preliminary data.</text>
</comment>